<keyword evidence="1" id="KW-1133">Transmembrane helix</keyword>
<protein>
    <submittedName>
        <fullName evidence="2">Uncharacterized protein</fullName>
    </submittedName>
</protein>
<name>A0ABQ2JDT3_9SPHN</name>
<evidence type="ECO:0000313" key="2">
    <source>
        <dbReference type="EMBL" id="GGN43091.1"/>
    </source>
</evidence>
<accession>A0ABQ2JDT3</accession>
<keyword evidence="3" id="KW-1185">Reference proteome</keyword>
<sequence length="67" mass="7066">MNGPKRRLDIAGKPLAVWIAGICGLAAVLGVAHLLQDVEPQPQQVEVTQSPSGSIHVFVKSTVPLLN</sequence>
<evidence type="ECO:0000256" key="1">
    <source>
        <dbReference type="SAM" id="Phobius"/>
    </source>
</evidence>
<evidence type="ECO:0000313" key="3">
    <source>
        <dbReference type="Proteomes" id="UP000605099"/>
    </source>
</evidence>
<gene>
    <name evidence="2" type="ORF">GCM10011349_06820</name>
</gene>
<reference evidence="3" key="1">
    <citation type="journal article" date="2019" name="Int. J. Syst. Evol. Microbiol.">
        <title>The Global Catalogue of Microorganisms (GCM) 10K type strain sequencing project: providing services to taxonomists for standard genome sequencing and annotation.</title>
        <authorList>
            <consortium name="The Broad Institute Genomics Platform"/>
            <consortium name="The Broad Institute Genome Sequencing Center for Infectious Disease"/>
            <person name="Wu L."/>
            <person name="Ma J."/>
        </authorList>
    </citation>
    <scope>NUCLEOTIDE SEQUENCE [LARGE SCALE GENOMIC DNA]</scope>
    <source>
        <strain evidence="3">CGMCC 1.6784</strain>
    </source>
</reference>
<keyword evidence="1" id="KW-0472">Membrane</keyword>
<dbReference type="EMBL" id="BMLK01000003">
    <property type="protein sequence ID" value="GGN43091.1"/>
    <property type="molecule type" value="Genomic_DNA"/>
</dbReference>
<feature type="transmembrane region" description="Helical" evidence="1">
    <location>
        <begin position="15"/>
        <end position="35"/>
    </location>
</feature>
<dbReference type="Proteomes" id="UP000605099">
    <property type="component" value="Unassembled WGS sequence"/>
</dbReference>
<proteinExistence type="predicted"/>
<dbReference type="RefSeq" id="WP_188818287.1">
    <property type="nucleotide sequence ID" value="NZ_BMLK01000003.1"/>
</dbReference>
<keyword evidence="1" id="KW-0812">Transmembrane</keyword>
<comment type="caution">
    <text evidence="2">The sequence shown here is derived from an EMBL/GenBank/DDBJ whole genome shotgun (WGS) entry which is preliminary data.</text>
</comment>
<organism evidence="2 3">
    <name type="scientific">Novosphingobium indicum</name>
    <dbReference type="NCBI Taxonomy" id="462949"/>
    <lineage>
        <taxon>Bacteria</taxon>
        <taxon>Pseudomonadati</taxon>
        <taxon>Pseudomonadota</taxon>
        <taxon>Alphaproteobacteria</taxon>
        <taxon>Sphingomonadales</taxon>
        <taxon>Sphingomonadaceae</taxon>
        <taxon>Novosphingobium</taxon>
    </lineage>
</organism>